<evidence type="ECO:0000313" key="7">
    <source>
        <dbReference type="EMBL" id="XCN71583.1"/>
    </source>
</evidence>
<reference evidence="7" key="1">
    <citation type="journal article" date="2024" name="Syst. Appl. Microbiol.">
        <title>First single-strain enrichments of Electrothrix cable bacteria, description of E. aestuarii sp. nov. and E. rattekaaiensis sp. nov., and proposal of a cable bacteria taxonomy following the rules of the SeqCode.</title>
        <authorList>
            <person name="Plum-Jensen L.E."/>
            <person name="Schramm A."/>
            <person name="Marshall I.P.G."/>
        </authorList>
    </citation>
    <scope>NUCLEOTIDE SEQUENCE</scope>
    <source>
        <strain evidence="7">Rat1</strain>
    </source>
</reference>
<comment type="cofactor">
    <cofactor evidence="1">
        <name>[4Fe-4S] cluster</name>
        <dbReference type="ChEBI" id="CHEBI:49883"/>
    </cofactor>
</comment>
<keyword evidence="2" id="KW-0949">S-adenosyl-L-methionine</keyword>
<evidence type="ECO:0000259" key="6">
    <source>
        <dbReference type="PROSITE" id="PS51918"/>
    </source>
</evidence>
<keyword evidence="5" id="KW-0411">Iron-sulfur</keyword>
<dbReference type="InterPro" id="IPR013785">
    <property type="entry name" value="Aldolase_TIM"/>
</dbReference>
<dbReference type="Pfam" id="PF02579">
    <property type="entry name" value="Nitro_FeMo-Co"/>
    <property type="match status" value="1"/>
</dbReference>
<evidence type="ECO:0000256" key="5">
    <source>
        <dbReference type="ARBA" id="ARBA00023014"/>
    </source>
</evidence>
<keyword evidence="3" id="KW-0479">Metal-binding</keyword>
<dbReference type="Gene3D" id="3.20.20.70">
    <property type="entry name" value="Aldolase class I"/>
    <property type="match status" value="1"/>
</dbReference>
<gene>
    <name evidence="7" type="ORF">Q3M24_14835</name>
</gene>
<evidence type="ECO:0000256" key="3">
    <source>
        <dbReference type="ARBA" id="ARBA00022723"/>
    </source>
</evidence>
<keyword evidence="4" id="KW-0408">Iron</keyword>
<dbReference type="SUPFAM" id="SSF102114">
    <property type="entry name" value="Radical SAM enzymes"/>
    <property type="match status" value="1"/>
</dbReference>
<dbReference type="InterPro" id="IPR007197">
    <property type="entry name" value="rSAM"/>
</dbReference>
<dbReference type="InterPro" id="IPR036105">
    <property type="entry name" value="DiNase_FeMo-co_biosyn_sf"/>
</dbReference>
<accession>A0AAU8LQL7</accession>
<feature type="domain" description="Radical SAM core" evidence="6">
    <location>
        <begin position="1"/>
        <end position="254"/>
    </location>
</feature>
<evidence type="ECO:0000256" key="1">
    <source>
        <dbReference type="ARBA" id="ARBA00001966"/>
    </source>
</evidence>
<evidence type="ECO:0000256" key="4">
    <source>
        <dbReference type="ARBA" id="ARBA00023004"/>
    </source>
</evidence>
<dbReference type="PROSITE" id="PS51918">
    <property type="entry name" value="RADICAL_SAM"/>
    <property type="match status" value="1"/>
</dbReference>
<proteinExistence type="predicted"/>
<dbReference type="GO" id="GO:0051536">
    <property type="term" value="F:iron-sulfur cluster binding"/>
    <property type="evidence" value="ECO:0007669"/>
    <property type="project" value="UniProtKB-KW"/>
</dbReference>
<dbReference type="AlphaFoldDB" id="A0AAU8LQL7"/>
<evidence type="ECO:0000256" key="2">
    <source>
        <dbReference type="ARBA" id="ARBA00022691"/>
    </source>
</evidence>
<organism evidence="7">
    <name type="scientific">Candidatus Electrothrix aestuarii</name>
    <dbReference type="NCBI Taxonomy" id="3062594"/>
    <lineage>
        <taxon>Bacteria</taxon>
        <taxon>Pseudomonadati</taxon>
        <taxon>Thermodesulfobacteriota</taxon>
        <taxon>Desulfobulbia</taxon>
        <taxon>Desulfobulbales</taxon>
        <taxon>Desulfobulbaceae</taxon>
        <taxon>Candidatus Electrothrix</taxon>
    </lineage>
</organism>
<dbReference type="GO" id="GO:0046872">
    <property type="term" value="F:metal ion binding"/>
    <property type="evidence" value="ECO:0007669"/>
    <property type="project" value="UniProtKB-KW"/>
</dbReference>
<dbReference type="KEGG" id="eaj:Q3M24_14835"/>
<sequence length="384" mass="40872">MSTQPLSDTESNKACEKSMQIDMLVLPAAPQANNKKRFGAIEKPDLALQPGEAVAWIGDLIKGGKEVHGVNISGPGDALAAPELLLPLLDLLKEKYADCPVRLTSIGLNAASLAGDLASKGIAQVNLQVEAVSEDILKKIYAWIRPGKRTIPLPEVVGLLLQEQEKALASLKKAGILVNIYTTVYPGVNDEHISAIAEKTAAWGASSITLIPFEPVSEEEKLEACDTALLESAKQAAAAHLTVTDDVDLHLPPPSGGDFQNATTLLPQPSKERPNVAVVSTNGMDIDLHLGQATQILIYGPREDGLACLLETRPTPDAGSGDTRWEALAKECLHDCFALLATHAGKNPQKILDDLGVKVLLSEENIEGTIDVLYGGGKKKKCKK</sequence>
<dbReference type="GO" id="GO:0003824">
    <property type="term" value="F:catalytic activity"/>
    <property type="evidence" value="ECO:0007669"/>
    <property type="project" value="InterPro"/>
</dbReference>
<dbReference type="EMBL" id="CP159373">
    <property type="protein sequence ID" value="XCN71583.1"/>
    <property type="molecule type" value="Genomic_DNA"/>
</dbReference>
<dbReference type="SUPFAM" id="SSF53146">
    <property type="entry name" value="Nitrogenase accessory factor-like"/>
    <property type="match status" value="1"/>
</dbReference>
<dbReference type="InterPro" id="IPR003731">
    <property type="entry name" value="Di-Nase_FeMo-co_biosynth"/>
</dbReference>
<name>A0AAU8LQL7_9BACT</name>
<dbReference type="InterPro" id="IPR058240">
    <property type="entry name" value="rSAM_sf"/>
</dbReference>
<protein>
    <submittedName>
        <fullName evidence="7">NifB/NifX family molybdenum-iron cluster-binding protein</fullName>
    </submittedName>
</protein>
<reference evidence="7" key="2">
    <citation type="submission" date="2024-06" db="EMBL/GenBank/DDBJ databases">
        <authorList>
            <person name="Plum-Jensen L.E."/>
            <person name="Schramm A."/>
            <person name="Marshall I.P.G."/>
        </authorList>
    </citation>
    <scope>NUCLEOTIDE SEQUENCE</scope>
    <source>
        <strain evidence="7">Rat1</strain>
    </source>
</reference>
<dbReference type="Gene3D" id="3.30.420.130">
    <property type="entry name" value="Dinitrogenase iron-molybdenum cofactor biosynthesis domain"/>
    <property type="match status" value="1"/>
</dbReference>